<dbReference type="EMBL" id="CP040396">
    <property type="protein sequence ID" value="QCT01075.1"/>
    <property type="molecule type" value="Genomic_DNA"/>
</dbReference>
<evidence type="ECO:0000313" key="2">
    <source>
        <dbReference type="EMBL" id="QCT01075.1"/>
    </source>
</evidence>
<gene>
    <name evidence="2" type="ORF">E6C60_0351</name>
</gene>
<evidence type="ECO:0000256" key="1">
    <source>
        <dbReference type="SAM" id="MobiDB-lite"/>
    </source>
</evidence>
<dbReference type="KEGG" id="palo:E6C60_0351"/>
<organism evidence="2 3">
    <name type="scientific">Paenibacillus algicola</name>
    <dbReference type="NCBI Taxonomy" id="2565926"/>
    <lineage>
        <taxon>Bacteria</taxon>
        <taxon>Bacillati</taxon>
        <taxon>Bacillota</taxon>
        <taxon>Bacilli</taxon>
        <taxon>Bacillales</taxon>
        <taxon>Paenibacillaceae</taxon>
        <taxon>Paenibacillus</taxon>
    </lineage>
</organism>
<protein>
    <submittedName>
        <fullName evidence="2">Uncharacterized protein</fullName>
    </submittedName>
</protein>
<reference evidence="2 3" key="1">
    <citation type="submission" date="2019-05" db="EMBL/GenBank/DDBJ databases">
        <authorList>
            <person name="Chen C."/>
        </authorList>
    </citation>
    <scope>NUCLEOTIDE SEQUENCE [LARGE SCALE GENOMIC DNA]</scope>
    <source>
        <strain evidence="2 3">HB172198</strain>
    </source>
</reference>
<keyword evidence="3" id="KW-1185">Reference proteome</keyword>
<dbReference type="AlphaFoldDB" id="A0A4P8XFD8"/>
<accession>A0A4P8XFD8</accession>
<evidence type="ECO:0000313" key="3">
    <source>
        <dbReference type="Proteomes" id="UP000300879"/>
    </source>
</evidence>
<proteinExistence type="predicted"/>
<name>A0A4P8XFD8_9BACL</name>
<sequence length="46" mass="5107">MPDGIPEGGSMLGIIHIQRPERKAYSQRGLEAKEDKLFHEGKPSAM</sequence>
<dbReference type="Proteomes" id="UP000300879">
    <property type="component" value="Chromosome"/>
</dbReference>
<feature type="region of interest" description="Disordered" evidence="1">
    <location>
        <begin position="21"/>
        <end position="46"/>
    </location>
</feature>